<feature type="transmembrane region" description="Helical" evidence="1">
    <location>
        <begin position="66"/>
        <end position="86"/>
    </location>
</feature>
<proteinExistence type="predicted"/>
<dbReference type="Proteomes" id="UP000323075">
    <property type="component" value="Unassembled WGS sequence"/>
</dbReference>
<keyword evidence="1" id="KW-0472">Membrane</keyword>
<accession>A0A4D6GWV6</accession>
<evidence type="ECO:0000259" key="2">
    <source>
        <dbReference type="Pfam" id="PF26028"/>
    </source>
</evidence>
<dbReference type="GeneID" id="68694524"/>
<keyword evidence="1" id="KW-1133">Transmembrane helix</keyword>
<evidence type="ECO:0000313" key="4">
    <source>
        <dbReference type="EMBL" id="TYO81848.1"/>
    </source>
</evidence>
<dbReference type="Pfam" id="PF26028">
    <property type="entry name" value="DUF8006"/>
    <property type="match status" value="1"/>
</dbReference>
<reference evidence="4 6" key="2">
    <citation type="submission" date="2019-07" db="EMBL/GenBank/DDBJ databases">
        <title>Genomic Encyclopedia of Archaeal and Bacterial Type Strains, Phase II (KMG-II): from individual species to whole genera.</title>
        <authorList>
            <person name="Goeker M."/>
        </authorList>
    </citation>
    <scope>NUCLEOTIDE SEQUENCE [LARGE SCALE GENOMIC DNA]</scope>
    <source>
        <strain evidence="4 6">DSM 3754</strain>
    </source>
</reference>
<dbReference type="InterPro" id="IPR058319">
    <property type="entry name" value="DUF8006"/>
</dbReference>
<feature type="transmembrane region" description="Helical" evidence="1">
    <location>
        <begin position="41"/>
        <end position="60"/>
    </location>
</feature>
<name>A0A4D6GWV6_HALS9</name>
<protein>
    <recommendedName>
        <fullName evidence="2">DUF8006 domain-containing protein</fullName>
    </recommendedName>
</protein>
<sequence>MVFTPLPLVDNFLQNYHIGHVLAVLLIGSVVGTLPLGSRKIVAINTTLFGVLFLATPESLLGETPFMFRFVGIALLVIAPILFVTARE</sequence>
<evidence type="ECO:0000256" key="1">
    <source>
        <dbReference type="SAM" id="Phobius"/>
    </source>
</evidence>
<evidence type="ECO:0000313" key="5">
    <source>
        <dbReference type="Proteomes" id="UP000296216"/>
    </source>
</evidence>
<keyword evidence="1" id="KW-0812">Transmembrane</keyword>
<gene>
    <name evidence="4" type="ORF">APQ99_00359</name>
    <name evidence="3" type="ORF">HBSAL_09710</name>
</gene>
<dbReference type="AlphaFoldDB" id="A0A4D6GWV6"/>
<dbReference type="RefSeq" id="WP_010903401.1">
    <property type="nucleotide sequence ID" value="NZ_VRYN01000001.1"/>
</dbReference>
<dbReference type="EMBL" id="VRYN01000001">
    <property type="protein sequence ID" value="TYO81848.1"/>
    <property type="molecule type" value="Genomic_DNA"/>
</dbReference>
<feature type="domain" description="DUF8006" evidence="2">
    <location>
        <begin position="4"/>
        <end position="88"/>
    </location>
</feature>
<feature type="transmembrane region" description="Helical" evidence="1">
    <location>
        <begin position="16"/>
        <end position="34"/>
    </location>
</feature>
<evidence type="ECO:0000313" key="6">
    <source>
        <dbReference type="Proteomes" id="UP000323075"/>
    </source>
</evidence>
<organism evidence="3 5">
    <name type="scientific">Halobacterium salinarum (strain ATCC 33171 / DSM 3754 / JCM 8978 / NBRC 102687 / NCIMB 764 / 91-R6)</name>
    <dbReference type="NCBI Taxonomy" id="2597657"/>
    <lineage>
        <taxon>Archaea</taxon>
        <taxon>Methanobacteriati</taxon>
        <taxon>Methanobacteriota</taxon>
        <taxon>Stenosarchaea group</taxon>
        <taxon>Halobacteria</taxon>
        <taxon>Halobacteriales</taxon>
        <taxon>Halobacteriaceae</taxon>
        <taxon>Halobacterium</taxon>
    </lineage>
</organism>
<dbReference type="Proteomes" id="UP000296216">
    <property type="component" value="Chromosome"/>
</dbReference>
<dbReference type="EMBL" id="CP038631">
    <property type="protein sequence ID" value="QCC45586.1"/>
    <property type="molecule type" value="Genomic_DNA"/>
</dbReference>
<reference evidence="3 5" key="1">
    <citation type="journal article" date="2019" name="Microbiol. Resour. Announc.">
        <title>The Genome Sequence of the Halobacterium salinarum Type Strain Is Closely Related to That of Laboratory Strains NRC-1 and R1.</title>
        <authorList>
            <person name="Pfeiffer F."/>
            <person name="Marchfelder A."/>
            <person name="Habermann B."/>
            <person name="Dyall-Smith M.L."/>
        </authorList>
    </citation>
    <scope>NUCLEOTIDE SEQUENCE [LARGE SCALE GENOMIC DNA]</scope>
    <source>
        <strain evidence="3">91-R6</strain>
        <strain evidence="5">ATCC 33171 / DSM 3754 / JCM 8978 / NBRC 102687 / NCIMB 764 / 91-R6</strain>
    </source>
</reference>
<evidence type="ECO:0000313" key="3">
    <source>
        <dbReference type="EMBL" id="QCC45586.1"/>
    </source>
</evidence>
<reference evidence="3" key="3">
    <citation type="journal article" name="MicrobiologyOpen">
        <title>Whole-genome comparison between the type strain of Halobacterium salinarum (DSM 3754(T)) and the laboratory strains R1 and NRC-1.</title>
        <authorList>
            <person name="Pfeiffer F."/>
            <person name="Losensky G."/>
            <person name="Marchfelder A."/>
            <person name="Habermann B."/>
            <person name="Dyall-Smith M."/>
        </authorList>
    </citation>
    <scope>NUCLEOTIDE SEQUENCE</scope>
    <source>
        <strain evidence="3">91-R6</strain>
    </source>
</reference>